<keyword evidence="1" id="KW-0732">Signal</keyword>
<evidence type="ECO:0000256" key="1">
    <source>
        <dbReference type="SAM" id="SignalP"/>
    </source>
</evidence>
<proteinExistence type="predicted"/>
<name>A0A7W8P4W2_9BURK</name>
<accession>A0A7W8P4W2</accession>
<feature type="chain" id="PRO_5030904320" description="Lipoprotein" evidence="1">
    <location>
        <begin position="29"/>
        <end position="68"/>
    </location>
</feature>
<comment type="caution">
    <text evidence="2">The sequence shown here is derived from an EMBL/GenBank/DDBJ whole genome shotgun (WGS) entry which is preliminary data.</text>
</comment>
<evidence type="ECO:0008006" key="4">
    <source>
        <dbReference type="Google" id="ProtNLM"/>
    </source>
</evidence>
<gene>
    <name evidence="2" type="ORF">HDG41_003811</name>
</gene>
<reference evidence="2 3" key="1">
    <citation type="submission" date="2020-08" db="EMBL/GenBank/DDBJ databases">
        <title>Genomic Encyclopedia of Type Strains, Phase IV (KMG-V): Genome sequencing to study the core and pangenomes of soil and plant-associated prokaryotes.</title>
        <authorList>
            <person name="Whitman W."/>
        </authorList>
    </citation>
    <scope>NUCLEOTIDE SEQUENCE [LARGE SCALE GENOMIC DNA]</scope>
    <source>
        <strain evidence="2 3">JPY162</strain>
    </source>
</reference>
<dbReference type="AlphaFoldDB" id="A0A7W8P4W2"/>
<protein>
    <recommendedName>
        <fullName evidence="4">Lipoprotein</fullName>
    </recommendedName>
</protein>
<organism evidence="2 3">
    <name type="scientific">Paraburkholderia youngii</name>
    <dbReference type="NCBI Taxonomy" id="2782701"/>
    <lineage>
        <taxon>Bacteria</taxon>
        <taxon>Pseudomonadati</taxon>
        <taxon>Pseudomonadota</taxon>
        <taxon>Betaproteobacteria</taxon>
        <taxon>Burkholderiales</taxon>
        <taxon>Burkholderiaceae</taxon>
        <taxon>Paraburkholderia</taxon>
    </lineage>
</organism>
<evidence type="ECO:0000313" key="2">
    <source>
        <dbReference type="EMBL" id="MBB5401728.1"/>
    </source>
</evidence>
<dbReference type="RefSeq" id="WP_184226755.1">
    <property type="nucleotide sequence ID" value="NZ_JACHDE010000006.1"/>
</dbReference>
<evidence type="ECO:0000313" key="3">
    <source>
        <dbReference type="Proteomes" id="UP000592820"/>
    </source>
</evidence>
<sequence>MRKFKLVVALKLVAVLLGAGLANCVSLAHDWPPEPMFVINAEPGPFLITDVFDFLDIVYVHPYRRGAR</sequence>
<dbReference type="Proteomes" id="UP000592820">
    <property type="component" value="Unassembled WGS sequence"/>
</dbReference>
<dbReference type="EMBL" id="JACHDE010000006">
    <property type="protein sequence ID" value="MBB5401728.1"/>
    <property type="molecule type" value="Genomic_DNA"/>
</dbReference>
<feature type="signal peptide" evidence="1">
    <location>
        <begin position="1"/>
        <end position="28"/>
    </location>
</feature>